<feature type="chain" id="PRO_5031043662" evidence="5">
    <location>
        <begin position="25"/>
        <end position="438"/>
    </location>
</feature>
<evidence type="ECO:0000256" key="4">
    <source>
        <dbReference type="SAM" id="MobiDB-lite"/>
    </source>
</evidence>
<comment type="subcellular location">
    <subcellularLocation>
        <location evidence="1">Cell envelope</location>
    </subcellularLocation>
</comment>
<dbReference type="NCBIfam" id="TIGR01730">
    <property type="entry name" value="RND_mfp"/>
    <property type="match status" value="1"/>
</dbReference>
<dbReference type="InterPro" id="IPR006143">
    <property type="entry name" value="RND_pump_MFP"/>
</dbReference>
<dbReference type="PANTHER" id="PTHR30158:SF3">
    <property type="entry name" value="MULTIDRUG EFFLUX PUMP SUBUNIT ACRA-RELATED"/>
    <property type="match status" value="1"/>
</dbReference>
<dbReference type="Pfam" id="PF25944">
    <property type="entry name" value="Beta-barrel_RND"/>
    <property type="match status" value="1"/>
</dbReference>
<feature type="region of interest" description="Disordered" evidence="4">
    <location>
        <begin position="372"/>
        <end position="438"/>
    </location>
</feature>
<evidence type="ECO:0000256" key="3">
    <source>
        <dbReference type="SAM" id="Coils"/>
    </source>
</evidence>
<evidence type="ECO:0000256" key="2">
    <source>
        <dbReference type="ARBA" id="ARBA00009477"/>
    </source>
</evidence>
<feature type="domain" description="Multidrug resistance protein MdtA-like barrel-sandwich hybrid" evidence="7">
    <location>
        <begin position="66"/>
        <end position="207"/>
    </location>
</feature>
<dbReference type="FunFam" id="2.40.420.20:FF:000001">
    <property type="entry name" value="Efflux RND transporter periplasmic adaptor subunit"/>
    <property type="match status" value="1"/>
</dbReference>
<reference evidence="10 11" key="1">
    <citation type="submission" date="2020-08" db="EMBL/GenBank/DDBJ databases">
        <title>Genomic Encyclopedia of Type Strains, Phase IV (KMG-IV): sequencing the most valuable type-strain genomes for metagenomic binning, comparative biology and taxonomic classification.</title>
        <authorList>
            <person name="Goeker M."/>
        </authorList>
    </citation>
    <scope>NUCLEOTIDE SEQUENCE [LARGE SCALE GENOMIC DNA]</scope>
    <source>
        <strain evidence="10 11">DSM 12141</strain>
    </source>
</reference>
<feature type="coiled-coil region" evidence="3">
    <location>
        <begin position="144"/>
        <end position="171"/>
    </location>
</feature>
<keyword evidence="3" id="KW-0175">Coiled coil</keyword>
<dbReference type="GO" id="GO:0005886">
    <property type="term" value="C:plasma membrane"/>
    <property type="evidence" value="ECO:0007669"/>
    <property type="project" value="TreeGrafter"/>
</dbReference>
<name>A0A7W9TQU1_CASDE</name>
<dbReference type="Pfam" id="PF25876">
    <property type="entry name" value="HH_MFP_RND"/>
    <property type="match status" value="1"/>
</dbReference>
<dbReference type="InterPro" id="IPR058625">
    <property type="entry name" value="MdtA-like_BSH"/>
</dbReference>
<dbReference type="EMBL" id="JACHIB010000013">
    <property type="protein sequence ID" value="MBB6084313.1"/>
    <property type="molecule type" value="Genomic_DNA"/>
</dbReference>
<feature type="signal peptide" evidence="5">
    <location>
        <begin position="1"/>
        <end position="24"/>
    </location>
</feature>
<feature type="domain" description="Multidrug resistance protein MdtA-like beta-barrel" evidence="8">
    <location>
        <begin position="213"/>
        <end position="301"/>
    </location>
</feature>
<dbReference type="GO" id="GO:0022857">
    <property type="term" value="F:transmembrane transporter activity"/>
    <property type="evidence" value="ECO:0007669"/>
    <property type="project" value="InterPro"/>
</dbReference>
<feature type="domain" description="Multidrug resistance protein MdtA-like C-terminal permuted SH3" evidence="9">
    <location>
        <begin position="306"/>
        <end position="367"/>
    </location>
</feature>
<dbReference type="Gene3D" id="2.40.420.20">
    <property type="match status" value="1"/>
</dbReference>
<dbReference type="Pfam" id="PF25967">
    <property type="entry name" value="RND-MFP_C"/>
    <property type="match status" value="1"/>
</dbReference>
<comment type="caution">
    <text evidence="10">The sequence shown here is derived from an EMBL/GenBank/DDBJ whole genome shotgun (WGS) entry which is preliminary data.</text>
</comment>
<accession>A0A7W9TQU1</accession>
<dbReference type="AlphaFoldDB" id="A0A7W9TQU1"/>
<evidence type="ECO:0000313" key="11">
    <source>
        <dbReference type="Proteomes" id="UP000541136"/>
    </source>
</evidence>
<proteinExistence type="inferred from homology"/>
<organism evidence="10 11">
    <name type="scientific">Castellaniella defragrans</name>
    <name type="common">Alcaligenes defragrans</name>
    <dbReference type="NCBI Taxonomy" id="75697"/>
    <lineage>
        <taxon>Bacteria</taxon>
        <taxon>Pseudomonadati</taxon>
        <taxon>Pseudomonadota</taxon>
        <taxon>Betaproteobacteria</taxon>
        <taxon>Burkholderiales</taxon>
        <taxon>Alcaligenaceae</taxon>
        <taxon>Castellaniella</taxon>
    </lineage>
</organism>
<sequence length="438" mass="45411">MVFDRLTAVRTLRPLALVSLLALAACSGEPQQGMQDMKVPVSVVQVQPQAAVIRTELPGRVQAIEDAEIRARVNGIVQSIDFEQGSRVKAGQLLFTIDPAPYRAARDQAAAQLKNAQASAQTARLLAQRYATLIKQHAVSQQEYDNAVAQARQAEAAIAAAQAALDAAQINLDYTRVTSPIDGTIGKAQVTVGALVSATSATSLATVHRLDQVYVDITQPVAQIAALRRQIADGIVKPDANGDAQAEVLLDGGGTYRHPGKLLFSGVAVDPGTGQVNLRALFPNPEQILLPGLYVRVRLVQGVDQQALVVPEQAIQRASDGNSTVVLIKDGKATFTPIQVGPHTDKGYIVYQGIQAGDQLMVEGFQKVRPGAPVQPIPWKGQAPGGQAGQGGAAQPPAAGGQGGAEQAGGQAAGDKAAGGQPAGAKPAEGQAAQGQAH</sequence>
<evidence type="ECO:0000259" key="8">
    <source>
        <dbReference type="Pfam" id="PF25944"/>
    </source>
</evidence>
<dbReference type="Gene3D" id="2.40.30.170">
    <property type="match status" value="1"/>
</dbReference>
<evidence type="ECO:0000256" key="1">
    <source>
        <dbReference type="ARBA" id="ARBA00004196"/>
    </source>
</evidence>
<evidence type="ECO:0000259" key="7">
    <source>
        <dbReference type="Pfam" id="PF25917"/>
    </source>
</evidence>
<feature type="compositionally biased region" description="Low complexity" evidence="4">
    <location>
        <begin position="408"/>
        <end position="438"/>
    </location>
</feature>
<dbReference type="PROSITE" id="PS51257">
    <property type="entry name" value="PROKAR_LIPOPROTEIN"/>
    <property type="match status" value="1"/>
</dbReference>
<dbReference type="GO" id="GO:0030313">
    <property type="term" value="C:cell envelope"/>
    <property type="evidence" value="ECO:0007669"/>
    <property type="project" value="UniProtKB-SubCell"/>
</dbReference>
<dbReference type="InterPro" id="IPR058627">
    <property type="entry name" value="MdtA-like_C"/>
</dbReference>
<feature type="compositionally biased region" description="Gly residues" evidence="4">
    <location>
        <begin position="383"/>
        <end position="392"/>
    </location>
</feature>
<dbReference type="RefSeq" id="WP_184142893.1">
    <property type="nucleotide sequence ID" value="NZ_JACHIB010000013.1"/>
</dbReference>
<dbReference type="PANTHER" id="PTHR30158">
    <property type="entry name" value="ACRA/E-RELATED COMPONENT OF DRUG EFFLUX TRANSPORTER"/>
    <property type="match status" value="1"/>
</dbReference>
<comment type="similarity">
    <text evidence="2">Belongs to the membrane fusion protein (MFP) (TC 8.A.1) family.</text>
</comment>
<evidence type="ECO:0000259" key="6">
    <source>
        <dbReference type="Pfam" id="PF25876"/>
    </source>
</evidence>
<evidence type="ECO:0000313" key="10">
    <source>
        <dbReference type="EMBL" id="MBB6084313.1"/>
    </source>
</evidence>
<dbReference type="InterPro" id="IPR058626">
    <property type="entry name" value="MdtA-like_b-barrel"/>
</dbReference>
<dbReference type="SUPFAM" id="SSF111369">
    <property type="entry name" value="HlyD-like secretion proteins"/>
    <property type="match status" value="1"/>
</dbReference>
<feature type="domain" description="Multidrug resistance protein MdtA-like alpha-helical hairpin" evidence="6">
    <location>
        <begin position="107"/>
        <end position="175"/>
    </location>
</feature>
<dbReference type="Proteomes" id="UP000541136">
    <property type="component" value="Unassembled WGS sequence"/>
</dbReference>
<gene>
    <name evidence="10" type="ORF">HNR28_002358</name>
</gene>
<dbReference type="Pfam" id="PF25917">
    <property type="entry name" value="BSH_RND"/>
    <property type="match status" value="1"/>
</dbReference>
<evidence type="ECO:0000259" key="9">
    <source>
        <dbReference type="Pfam" id="PF25967"/>
    </source>
</evidence>
<keyword evidence="5" id="KW-0732">Signal</keyword>
<dbReference type="InterPro" id="IPR058624">
    <property type="entry name" value="MdtA-like_HH"/>
</dbReference>
<dbReference type="GO" id="GO:0046677">
    <property type="term" value="P:response to antibiotic"/>
    <property type="evidence" value="ECO:0007669"/>
    <property type="project" value="TreeGrafter"/>
</dbReference>
<evidence type="ECO:0000256" key="5">
    <source>
        <dbReference type="SAM" id="SignalP"/>
    </source>
</evidence>
<protein>
    <submittedName>
        <fullName evidence="10">Membrane fusion protein (Multidrug efflux system)</fullName>
    </submittedName>
</protein>
<dbReference type="Gene3D" id="1.10.287.470">
    <property type="entry name" value="Helix hairpin bin"/>
    <property type="match status" value="1"/>
</dbReference>
<dbReference type="Gene3D" id="2.40.50.100">
    <property type="match status" value="1"/>
</dbReference>